<dbReference type="OMA" id="FCCKGHA"/>
<dbReference type="GO" id="GO:0005791">
    <property type="term" value="C:rough endoplasmic reticulum"/>
    <property type="evidence" value="ECO:0007669"/>
    <property type="project" value="UniProtKB-SubCell"/>
</dbReference>
<evidence type="ECO:0000256" key="7">
    <source>
        <dbReference type="ARBA" id="ARBA00046579"/>
    </source>
</evidence>
<evidence type="ECO:0000256" key="5">
    <source>
        <dbReference type="ARBA" id="ARBA00035161"/>
    </source>
</evidence>
<evidence type="ECO:0000313" key="10">
    <source>
        <dbReference type="Proteomes" id="UP000694385"/>
    </source>
</evidence>
<protein>
    <recommendedName>
        <fullName evidence="5">Small ribosomal subunit protein uS12</fullName>
    </recommendedName>
    <alternativeName>
        <fullName evidence="6">40S ribosomal protein S23</fullName>
    </alternativeName>
</protein>
<dbReference type="InterPro" id="IPR006032">
    <property type="entry name" value="Ribosomal_uS12"/>
</dbReference>
<organism evidence="9 10">
    <name type="scientific">Jaculus jaculus</name>
    <name type="common">Lesser Egyptian jerboa</name>
    <dbReference type="NCBI Taxonomy" id="51337"/>
    <lineage>
        <taxon>Eukaryota</taxon>
        <taxon>Metazoa</taxon>
        <taxon>Chordata</taxon>
        <taxon>Craniata</taxon>
        <taxon>Vertebrata</taxon>
        <taxon>Euteleostomi</taxon>
        <taxon>Mammalia</taxon>
        <taxon>Eutheria</taxon>
        <taxon>Euarchontoglires</taxon>
        <taxon>Glires</taxon>
        <taxon>Rodentia</taxon>
        <taxon>Myomorpha</taxon>
        <taxon>Dipodoidea</taxon>
        <taxon>Dipodidae</taxon>
        <taxon>Dipodinae</taxon>
        <taxon>Jaculus</taxon>
    </lineage>
</organism>
<dbReference type="PANTHER" id="PTHR11652">
    <property type="entry name" value="30S RIBOSOMAL PROTEIN S12 FAMILY MEMBER"/>
    <property type="match status" value="1"/>
</dbReference>
<comment type="similarity">
    <text evidence="2 8">Belongs to the universal ribosomal protein uS12 family.</text>
</comment>
<evidence type="ECO:0000256" key="8">
    <source>
        <dbReference type="RuleBase" id="RU003622"/>
    </source>
</evidence>
<dbReference type="Ensembl" id="ENSJJAT00000024770.1">
    <property type="protein sequence ID" value="ENSJJAP00000018241.1"/>
    <property type="gene ID" value="ENSJJAG00000019574.1"/>
</dbReference>
<dbReference type="PIRSF" id="PIRSF002133">
    <property type="entry name" value="Ribosomal_S12/S23"/>
    <property type="match status" value="1"/>
</dbReference>
<dbReference type="CDD" id="cd03367">
    <property type="entry name" value="Ribosomal_S23"/>
    <property type="match status" value="1"/>
</dbReference>
<dbReference type="GO" id="GO:0022626">
    <property type="term" value="C:cytosolic ribosome"/>
    <property type="evidence" value="ECO:0007669"/>
    <property type="project" value="UniProtKB-ARBA"/>
</dbReference>
<reference evidence="9" key="2">
    <citation type="submission" date="2025-09" db="UniProtKB">
        <authorList>
            <consortium name="Ensembl"/>
        </authorList>
    </citation>
    <scope>IDENTIFICATION</scope>
</reference>
<comment type="subcellular location">
    <subcellularLocation>
        <location evidence="1">Rough endoplasmic reticulum</location>
    </subcellularLocation>
</comment>
<evidence type="ECO:0000256" key="1">
    <source>
        <dbReference type="ARBA" id="ARBA00004427"/>
    </source>
</evidence>
<accession>A0A8C5L1A9</accession>
<name>A0A8C5L1A9_JACJA</name>
<dbReference type="GO" id="GO:0015935">
    <property type="term" value="C:small ribosomal subunit"/>
    <property type="evidence" value="ECO:0007669"/>
    <property type="project" value="InterPro"/>
</dbReference>
<dbReference type="Pfam" id="PF00164">
    <property type="entry name" value="Ribosom_S12_S23"/>
    <property type="match status" value="1"/>
</dbReference>
<dbReference type="GO" id="GO:0003735">
    <property type="term" value="F:structural constituent of ribosome"/>
    <property type="evidence" value="ECO:0007669"/>
    <property type="project" value="InterPro"/>
</dbReference>
<dbReference type="GO" id="GO:0006412">
    <property type="term" value="P:translation"/>
    <property type="evidence" value="ECO:0007669"/>
    <property type="project" value="InterPro"/>
</dbReference>
<dbReference type="GeneTree" id="ENSGT00550000074784"/>
<dbReference type="InterPro" id="IPR005680">
    <property type="entry name" value="Ribosomal_uS12_euk/arc"/>
</dbReference>
<dbReference type="Proteomes" id="UP000694385">
    <property type="component" value="Unassembled WGS sequence"/>
</dbReference>
<reference evidence="9" key="1">
    <citation type="submission" date="2025-08" db="UniProtKB">
        <authorList>
            <consortium name="Ensembl"/>
        </authorList>
    </citation>
    <scope>IDENTIFICATION</scope>
</reference>
<dbReference type="InterPro" id="IPR012340">
    <property type="entry name" value="NA-bd_OB-fold"/>
</dbReference>
<evidence type="ECO:0000313" key="9">
    <source>
        <dbReference type="Ensembl" id="ENSJJAP00000018241.1"/>
    </source>
</evidence>
<keyword evidence="10" id="KW-1185">Reference proteome</keyword>
<dbReference type="AlphaFoldDB" id="A0A8C5L1A9"/>
<sequence>MGKCHSLHTKAHLGTSLKNNPFGGTYHAKGIMLEKVGVEAKQPTSAIQKCVHVQFIKNCKEITVFVSSDGCLNFIEENNEVLVAGFARKGHAVGDITGVCFKVVKVANVSLLALYKGKKERPRS</sequence>
<dbReference type="SUPFAM" id="SSF50249">
    <property type="entry name" value="Nucleic acid-binding proteins"/>
    <property type="match status" value="1"/>
</dbReference>
<keyword evidence="3 8" id="KW-0689">Ribosomal protein</keyword>
<evidence type="ECO:0000256" key="2">
    <source>
        <dbReference type="ARBA" id="ARBA00005657"/>
    </source>
</evidence>
<dbReference type="Gene3D" id="2.40.50.140">
    <property type="entry name" value="Nucleic acid-binding proteins"/>
    <property type="match status" value="1"/>
</dbReference>
<keyword evidence="4 8" id="KW-0687">Ribonucleoprotein</keyword>
<proteinExistence type="inferred from homology"/>
<evidence type="ECO:0000256" key="4">
    <source>
        <dbReference type="ARBA" id="ARBA00023274"/>
    </source>
</evidence>
<dbReference type="FunFam" id="2.40.50.140:FF:000007">
    <property type="entry name" value="40S ribosomal protein S23"/>
    <property type="match status" value="1"/>
</dbReference>
<evidence type="ECO:0000256" key="3">
    <source>
        <dbReference type="ARBA" id="ARBA00022980"/>
    </source>
</evidence>
<evidence type="ECO:0000256" key="6">
    <source>
        <dbReference type="ARBA" id="ARBA00035463"/>
    </source>
</evidence>
<comment type="subunit">
    <text evidence="7">Component of the 40S small ribosomal subunit. Part of the small subunit (SSU) processome, composed of more than 70 proteins and the RNA chaperone small nucleolar RNA (snoRNA) U3.</text>
</comment>